<evidence type="ECO:0000313" key="1">
    <source>
        <dbReference type="EMBL" id="SVA81026.1"/>
    </source>
</evidence>
<dbReference type="AlphaFoldDB" id="A0A381YVG7"/>
<gene>
    <name evidence="1" type="ORF">METZ01_LOCUS133880</name>
</gene>
<proteinExistence type="predicted"/>
<reference evidence="1" key="1">
    <citation type="submission" date="2018-05" db="EMBL/GenBank/DDBJ databases">
        <authorList>
            <person name="Lanie J.A."/>
            <person name="Ng W.-L."/>
            <person name="Kazmierczak K.M."/>
            <person name="Andrzejewski T.M."/>
            <person name="Davidsen T.M."/>
            <person name="Wayne K.J."/>
            <person name="Tettelin H."/>
            <person name="Glass J.I."/>
            <person name="Rusch D."/>
            <person name="Podicherti R."/>
            <person name="Tsui H.-C.T."/>
            <person name="Winkler M.E."/>
        </authorList>
    </citation>
    <scope>NUCLEOTIDE SEQUENCE</scope>
</reference>
<dbReference type="PROSITE" id="PS51257">
    <property type="entry name" value="PROKAR_LIPOPROTEIN"/>
    <property type="match status" value="1"/>
</dbReference>
<accession>A0A381YVG7</accession>
<dbReference type="EMBL" id="UINC01019168">
    <property type="protein sequence ID" value="SVA81026.1"/>
    <property type="molecule type" value="Genomic_DNA"/>
</dbReference>
<name>A0A381YVG7_9ZZZZ</name>
<sequence length="142" mass="16210">MMKKLILISALLFTIIGCSQEEEPTPTKTEYRFVCKDIEPVARKDLFTLGNANVDYHLTINTDKGEIHFINKEPEKTFTSFDDLTFTEYFINASDEISAMSLYSWQFSFDKFSGRAKVSREPGNPKGKVNTYTCLEAPSLIE</sequence>
<protein>
    <submittedName>
        <fullName evidence="1">Uncharacterized protein</fullName>
    </submittedName>
</protein>
<organism evidence="1">
    <name type="scientific">marine metagenome</name>
    <dbReference type="NCBI Taxonomy" id="408172"/>
    <lineage>
        <taxon>unclassified sequences</taxon>
        <taxon>metagenomes</taxon>
        <taxon>ecological metagenomes</taxon>
    </lineage>
</organism>